<dbReference type="Gene3D" id="3.30.700.10">
    <property type="entry name" value="Glycoprotein, Type 4 Pilin"/>
    <property type="match status" value="1"/>
</dbReference>
<name>A0A969WBQ0_9GAMM</name>
<dbReference type="EMBL" id="JAAVXB010000006">
    <property type="protein sequence ID" value="NKF23170.1"/>
    <property type="molecule type" value="Genomic_DNA"/>
</dbReference>
<keyword evidence="3" id="KW-1185">Reference proteome</keyword>
<dbReference type="PANTHER" id="PTHR30093:SF47">
    <property type="entry name" value="TYPE IV PILUS NON-CORE MINOR PILIN PILE"/>
    <property type="match status" value="1"/>
</dbReference>
<accession>A0A969WBQ0</accession>
<organism evidence="2 3">
    <name type="scientific">Solimonas marina</name>
    <dbReference type="NCBI Taxonomy" id="2714601"/>
    <lineage>
        <taxon>Bacteria</taxon>
        <taxon>Pseudomonadati</taxon>
        <taxon>Pseudomonadota</taxon>
        <taxon>Gammaproteobacteria</taxon>
        <taxon>Nevskiales</taxon>
        <taxon>Nevskiaceae</taxon>
        <taxon>Solimonas</taxon>
    </lineage>
</organism>
<keyword evidence="1" id="KW-0812">Transmembrane</keyword>
<dbReference type="GO" id="GO:0043683">
    <property type="term" value="P:type IV pilus assembly"/>
    <property type="evidence" value="ECO:0007669"/>
    <property type="project" value="InterPro"/>
</dbReference>
<gene>
    <name evidence="2" type="ORF">G7Y82_12660</name>
</gene>
<dbReference type="InterPro" id="IPR012902">
    <property type="entry name" value="N_methyl_site"/>
</dbReference>
<comment type="caution">
    <text evidence="2">The sequence shown here is derived from an EMBL/GenBank/DDBJ whole genome shotgun (WGS) entry which is preliminary data.</text>
</comment>
<evidence type="ECO:0000256" key="1">
    <source>
        <dbReference type="SAM" id="Phobius"/>
    </source>
</evidence>
<reference evidence="2" key="1">
    <citation type="submission" date="2020-03" db="EMBL/GenBank/DDBJ databases">
        <title>Solimonas marina sp. nov., isolated from deep seawater of the Pacific Ocean.</title>
        <authorList>
            <person name="Liu X."/>
            <person name="Lai Q."/>
            <person name="Sun F."/>
            <person name="Gai Y."/>
            <person name="Li G."/>
            <person name="Shao Z."/>
        </authorList>
    </citation>
    <scope>NUCLEOTIDE SEQUENCE</scope>
    <source>
        <strain evidence="2">C16B3</strain>
    </source>
</reference>
<dbReference type="AlphaFoldDB" id="A0A969WBQ0"/>
<dbReference type="RefSeq" id="WP_168148488.1">
    <property type="nucleotide sequence ID" value="NZ_JAAVXB010000006.1"/>
</dbReference>
<dbReference type="InterPro" id="IPR045584">
    <property type="entry name" value="Pilin-like"/>
</dbReference>
<dbReference type="Proteomes" id="UP000653472">
    <property type="component" value="Unassembled WGS sequence"/>
</dbReference>
<dbReference type="SUPFAM" id="SSF54523">
    <property type="entry name" value="Pili subunits"/>
    <property type="match status" value="1"/>
</dbReference>
<evidence type="ECO:0000313" key="2">
    <source>
        <dbReference type="EMBL" id="NKF23170.1"/>
    </source>
</evidence>
<keyword evidence="1" id="KW-0472">Membrane</keyword>
<evidence type="ECO:0000313" key="3">
    <source>
        <dbReference type="Proteomes" id="UP000653472"/>
    </source>
</evidence>
<dbReference type="Pfam" id="PF07963">
    <property type="entry name" value="N_methyl"/>
    <property type="match status" value="1"/>
</dbReference>
<dbReference type="InterPro" id="IPR031982">
    <property type="entry name" value="PilE-like"/>
</dbReference>
<proteinExistence type="predicted"/>
<dbReference type="Pfam" id="PF16732">
    <property type="entry name" value="ComP_DUS"/>
    <property type="match status" value="1"/>
</dbReference>
<sequence length="151" mass="16128">MDMRSQRTSSDRLQCGFTLIELMIAVLIVGILAAIAYPSYVGSITKSKRRAAEACLSSYATYMERYYTTNLRYVDADGNAIDLPTLDCASADNTGGDYQYGFSGTPTASTYVLQAAPAGAQQSRDSACGTLTLDQTGARDNLGDAALSTCW</sequence>
<dbReference type="PANTHER" id="PTHR30093">
    <property type="entry name" value="GENERAL SECRETION PATHWAY PROTEIN G"/>
    <property type="match status" value="1"/>
</dbReference>
<keyword evidence="1" id="KW-1133">Transmembrane helix</keyword>
<protein>
    <submittedName>
        <fullName evidence="2">Type IV pilin protein</fullName>
    </submittedName>
</protein>
<feature type="transmembrane region" description="Helical" evidence="1">
    <location>
        <begin position="20"/>
        <end position="40"/>
    </location>
</feature>
<dbReference type="NCBIfam" id="TIGR02532">
    <property type="entry name" value="IV_pilin_GFxxxE"/>
    <property type="match status" value="1"/>
</dbReference>